<sequence length="455" mass="51348">MKQIEKIVSLQRKFFETGTTLDYEYRLMQLKKLKSAVRKYTKELTKALKEDLNKADFEGYATEIGLVLEEISYAIRHLKRFMRPKVVPTSIVNFPSVSRIYKDPYGVALVMSPWNYPILLTLDPLIGAIEGGNCCVVKPSAYSPATSAVMKRMLEEIYPEHYVTVIEGGREENQELLKQHFDFIFFTGSVSVGKTVQEAASHHLTPVCLELGGKSPCIVDETANLKLAAKRIAWGKFLNAGQTCVAPDYVLVQESVKDKLVEYLCLYIKRMYGSKLTESFPKIINEKHFRRVLSLMEGETKAIGGDYDSETLQIAPTVLDQATWSSASMQEEIFGPVLPILAYKNFKDMVQEGKQKPKPLAAYLFTTNSNHEKYFLKHYQSGGACINDTVMHLASTAMPFGGVGNSGMGGYHGKYSFDTFTHERSVLKKSVLVDVPLRYAPYKKWAYPVLKMLLR</sequence>
<gene>
    <name evidence="9" type="ORF">IAB26_11845</name>
</gene>
<evidence type="ECO:0000313" key="9">
    <source>
        <dbReference type="EMBL" id="HIQ97242.1"/>
    </source>
</evidence>
<dbReference type="InterPro" id="IPR016161">
    <property type="entry name" value="Ald_DH/histidinol_DH"/>
</dbReference>
<evidence type="ECO:0000256" key="3">
    <source>
        <dbReference type="ARBA" id="ARBA00023027"/>
    </source>
</evidence>
<dbReference type="InterPro" id="IPR015590">
    <property type="entry name" value="Aldehyde_DH_dom"/>
</dbReference>
<reference evidence="9" key="2">
    <citation type="journal article" date="2021" name="PeerJ">
        <title>Extensive microbial diversity within the chicken gut microbiome revealed by metagenomics and culture.</title>
        <authorList>
            <person name="Gilroy R."/>
            <person name="Ravi A."/>
            <person name="Getino M."/>
            <person name="Pursley I."/>
            <person name="Horton D.L."/>
            <person name="Alikhan N.F."/>
            <person name="Baker D."/>
            <person name="Gharbi K."/>
            <person name="Hall N."/>
            <person name="Watson M."/>
            <person name="Adriaenssens E.M."/>
            <person name="Foster-Nyarko E."/>
            <person name="Jarju S."/>
            <person name="Secka A."/>
            <person name="Antonio M."/>
            <person name="Oren A."/>
            <person name="Chaudhuri R.R."/>
            <person name="La Ragione R."/>
            <person name="Hildebrand F."/>
            <person name="Pallen M.J."/>
        </authorList>
    </citation>
    <scope>NUCLEOTIDE SEQUENCE</scope>
    <source>
        <strain evidence="9">ChiSjej3B21-11622</strain>
    </source>
</reference>
<keyword evidence="3" id="KW-0520">NAD</keyword>
<dbReference type="Gene3D" id="3.40.309.10">
    <property type="entry name" value="Aldehyde Dehydrogenase, Chain A, domain 2"/>
    <property type="match status" value="1"/>
</dbReference>
<dbReference type="GO" id="GO:0005737">
    <property type="term" value="C:cytoplasm"/>
    <property type="evidence" value="ECO:0007669"/>
    <property type="project" value="TreeGrafter"/>
</dbReference>
<name>A0A9D0ZX72_9FIRM</name>
<reference evidence="9" key="1">
    <citation type="submission" date="2020-10" db="EMBL/GenBank/DDBJ databases">
        <authorList>
            <person name="Gilroy R."/>
        </authorList>
    </citation>
    <scope>NUCLEOTIDE SEQUENCE</scope>
    <source>
        <strain evidence="9">ChiSjej3B21-11622</strain>
    </source>
</reference>
<dbReference type="GO" id="GO:0004029">
    <property type="term" value="F:aldehyde dehydrogenase (NAD+) activity"/>
    <property type="evidence" value="ECO:0007669"/>
    <property type="project" value="TreeGrafter"/>
</dbReference>
<dbReference type="GO" id="GO:0006081">
    <property type="term" value="P:aldehyde metabolic process"/>
    <property type="evidence" value="ECO:0007669"/>
    <property type="project" value="InterPro"/>
</dbReference>
<accession>A0A9D0ZX72</accession>
<protein>
    <recommendedName>
        <fullName evidence="4">Aldehyde dehydrogenase</fullName>
    </recommendedName>
</protein>
<feature type="active site" evidence="5">
    <location>
        <position position="244"/>
    </location>
</feature>
<evidence type="ECO:0000256" key="6">
    <source>
        <dbReference type="PROSITE-ProRule" id="PRU10007"/>
    </source>
</evidence>
<evidence type="ECO:0000313" key="10">
    <source>
        <dbReference type="Proteomes" id="UP000886886"/>
    </source>
</evidence>
<dbReference type="CDD" id="cd07136">
    <property type="entry name" value="ALDH_YwdH-P39616"/>
    <property type="match status" value="1"/>
</dbReference>
<comment type="caution">
    <text evidence="9">The sequence shown here is derived from an EMBL/GenBank/DDBJ whole genome shotgun (WGS) entry which is preliminary data.</text>
</comment>
<feature type="domain" description="Aldehyde dehydrogenase" evidence="8">
    <location>
        <begin position="2"/>
        <end position="426"/>
    </location>
</feature>
<dbReference type="PANTHER" id="PTHR43570">
    <property type="entry name" value="ALDEHYDE DEHYDROGENASE"/>
    <property type="match status" value="1"/>
</dbReference>
<evidence type="ECO:0000256" key="5">
    <source>
        <dbReference type="PIRSR" id="PIRSR036492-1"/>
    </source>
</evidence>
<proteinExistence type="inferred from homology"/>
<dbReference type="Pfam" id="PF00171">
    <property type="entry name" value="Aldedh"/>
    <property type="match status" value="1"/>
</dbReference>
<keyword evidence="2 4" id="KW-0560">Oxidoreductase</keyword>
<dbReference type="PROSITE" id="PS00687">
    <property type="entry name" value="ALDEHYDE_DEHYDR_GLU"/>
    <property type="match status" value="1"/>
</dbReference>
<evidence type="ECO:0000256" key="4">
    <source>
        <dbReference type="PIRNR" id="PIRNR036492"/>
    </source>
</evidence>
<evidence type="ECO:0000259" key="8">
    <source>
        <dbReference type="Pfam" id="PF00171"/>
    </source>
</evidence>
<dbReference type="PROSITE" id="PS00070">
    <property type="entry name" value="ALDEHYDE_DEHYDR_CYS"/>
    <property type="match status" value="1"/>
</dbReference>
<dbReference type="PIRSF" id="PIRSF036492">
    <property type="entry name" value="ALDH"/>
    <property type="match status" value="1"/>
</dbReference>
<dbReference type="Gene3D" id="3.40.605.10">
    <property type="entry name" value="Aldehyde Dehydrogenase, Chain A, domain 1"/>
    <property type="match status" value="1"/>
</dbReference>
<comment type="similarity">
    <text evidence="1 4 7">Belongs to the aldehyde dehydrogenase family.</text>
</comment>
<dbReference type="InterPro" id="IPR029510">
    <property type="entry name" value="Ald_DH_CS_GLU"/>
</dbReference>
<dbReference type="FunFam" id="3.40.309.10:FF:000003">
    <property type="entry name" value="Aldehyde dehydrogenase"/>
    <property type="match status" value="1"/>
</dbReference>
<dbReference type="InterPro" id="IPR016163">
    <property type="entry name" value="Ald_DH_C"/>
</dbReference>
<evidence type="ECO:0000256" key="2">
    <source>
        <dbReference type="ARBA" id="ARBA00023002"/>
    </source>
</evidence>
<dbReference type="PANTHER" id="PTHR43570:SF16">
    <property type="entry name" value="ALDEHYDE DEHYDROGENASE TYPE III, ISOFORM Q"/>
    <property type="match status" value="1"/>
</dbReference>
<dbReference type="InterPro" id="IPR016160">
    <property type="entry name" value="Ald_DH_CS_CYS"/>
</dbReference>
<dbReference type="Proteomes" id="UP000886886">
    <property type="component" value="Unassembled WGS sequence"/>
</dbReference>
<dbReference type="FunFam" id="3.40.605.10:FF:000004">
    <property type="entry name" value="Aldehyde dehydrogenase"/>
    <property type="match status" value="1"/>
</dbReference>
<dbReference type="AlphaFoldDB" id="A0A9D0ZX72"/>
<dbReference type="SUPFAM" id="SSF53720">
    <property type="entry name" value="ALDH-like"/>
    <property type="match status" value="1"/>
</dbReference>
<evidence type="ECO:0000256" key="1">
    <source>
        <dbReference type="ARBA" id="ARBA00009986"/>
    </source>
</evidence>
<evidence type="ECO:0000256" key="7">
    <source>
        <dbReference type="RuleBase" id="RU003345"/>
    </source>
</evidence>
<feature type="active site" evidence="5 6">
    <location>
        <position position="210"/>
    </location>
</feature>
<dbReference type="EMBL" id="DVFT01000174">
    <property type="protein sequence ID" value="HIQ97242.1"/>
    <property type="molecule type" value="Genomic_DNA"/>
</dbReference>
<dbReference type="InterPro" id="IPR016162">
    <property type="entry name" value="Ald_DH_N"/>
</dbReference>
<dbReference type="InterPro" id="IPR012394">
    <property type="entry name" value="Aldehyde_DH_NAD(P)"/>
</dbReference>
<organism evidence="9 10">
    <name type="scientific">Candidatus Limivivens merdigallinarum</name>
    <dbReference type="NCBI Taxonomy" id="2840859"/>
    <lineage>
        <taxon>Bacteria</taxon>
        <taxon>Bacillati</taxon>
        <taxon>Bacillota</taxon>
        <taxon>Clostridia</taxon>
        <taxon>Lachnospirales</taxon>
        <taxon>Lachnospiraceae</taxon>
        <taxon>Lachnospiraceae incertae sedis</taxon>
        <taxon>Candidatus Limivivens</taxon>
    </lineage>
</organism>